<dbReference type="GO" id="GO:0004806">
    <property type="term" value="F:triacylglycerol lipase activity"/>
    <property type="evidence" value="ECO:0007669"/>
    <property type="project" value="UniProtKB-UniRule"/>
</dbReference>
<proteinExistence type="inferred from homology"/>
<evidence type="ECO:0000256" key="1">
    <source>
        <dbReference type="ARBA" id="ARBA00022801"/>
    </source>
</evidence>
<protein>
    <submittedName>
        <fullName evidence="3">LIP-domain-containing protein</fullName>
    </submittedName>
</protein>
<dbReference type="RefSeq" id="XP_033603639.1">
    <property type="nucleotide sequence ID" value="XM_033740212.1"/>
</dbReference>
<feature type="signal peptide" evidence="2">
    <location>
        <begin position="1"/>
        <end position="18"/>
    </location>
</feature>
<dbReference type="Gene3D" id="1.10.260.130">
    <property type="match status" value="1"/>
</dbReference>
<dbReference type="EMBL" id="ML996567">
    <property type="protein sequence ID" value="KAF2761188.1"/>
    <property type="molecule type" value="Genomic_DNA"/>
</dbReference>
<dbReference type="GeneID" id="54481266"/>
<dbReference type="GO" id="GO:0016042">
    <property type="term" value="P:lipid catabolic process"/>
    <property type="evidence" value="ECO:0007669"/>
    <property type="project" value="UniProtKB-UniRule"/>
</dbReference>
<evidence type="ECO:0000313" key="4">
    <source>
        <dbReference type="Proteomes" id="UP000799437"/>
    </source>
</evidence>
<dbReference type="Proteomes" id="UP000799437">
    <property type="component" value="Unassembled WGS sequence"/>
</dbReference>
<gene>
    <name evidence="3" type="ORF">EJ05DRAFT_255749</name>
</gene>
<dbReference type="Pfam" id="PF03583">
    <property type="entry name" value="LIP"/>
    <property type="match status" value="1"/>
</dbReference>
<organism evidence="3 4">
    <name type="scientific">Pseudovirgaria hyperparasitica</name>
    <dbReference type="NCBI Taxonomy" id="470096"/>
    <lineage>
        <taxon>Eukaryota</taxon>
        <taxon>Fungi</taxon>
        <taxon>Dikarya</taxon>
        <taxon>Ascomycota</taxon>
        <taxon>Pezizomycotina</taxon>
        <taxon>Dothideomycetes</taxon>
        <taxon>Dothideomycetes incertae sedis</taxon>
        <taxon>Acrospermales</taxon>
        <taxon>Acrospermaceae</taxon>
        <taxon>Pseudovirgaria</taxon>
    </lineage>
</organism>
<sequence length="447" mass="47088">MKLTTTLTLLSGITLSSAAALLSRVTIPSQDPFYRTPPNIASYSPGTVIDKRQVPPNLSGLMPNLGGNEKVEAVYQYLYRTTDALGNPAAAVTTLLKPFKADPTKLLAYQQAYDSAKNDCSPSYAIQSGANTTALADIIMIAAALDQGWYVVSSDYEGLNAVYTVGTAAGYATLDSVRAALNEAPKSAGLASNARYAMWGYSGGSLASEWAAELQPQYAPELKFQGVALGGLVPDIQSVLETINKGFFAGLAFSGIYGFIKAFPNLTEYANQHLIAEKKEEFFKIANGCLQQTASAGGNKDLFTYFDGGKELSKDPVPSSVLGSAGLMGVHGTPTMPMYVYKAAADEISPVADTDKLVDTLCGKGAIIEYRKNIIGEHISEAITGSASALNWISDRLNGKPVTLKKCVMIPVAITVPDFGTGIAIGKELIAAIKVLLGGNLGLHISG</sequence>
<dbReference type="PANTHER" id="PTHR34853">
    <property type="match status" value="1"/>
</dbReference>
<dbReference type="AlphaFoldDB" id="A0A6A6WED8"/>
<dbReference type="InterPro" id="IPR005152">
    <property type="entry name" value="Lipase_secreted"/>
</dbReference>
<dbReference type="PANTHER" id="PTHR34853:SF5">
    <property type="entry name" value="LIP-DOMAIN-CONTAINING PROTEIN-RELATED"/>
    <property type="match status" value="1"/>
</dbReference>
<keyword evidence="4" id="KW-1185">Reference proteome</keyword>
<evidence type="ECO:0000256" key="2">
    <source>
        <dbReference type="PIRNR" id="PIRNR029171"/>
    </source>
</evidence>
<name>A0A6A6WED8_9PEZI</name>
<reference evidence="3" key="1">
    <citation type="journal article" date="2020" name="Stud. Mycol.">
        <title>101 Dothideomycetes genomes: a test case for predicting lifestyles and emergence of pathogens.</title>
        <authorList>
            <person name="Haridas S."/>
            <person name="Albert R."/>
            <person name="Binder M."/>
            <person name="Bloem J."/>
            <person name="Labutti K."/>
            <person name="Salamov A."/>
            <person name="Andreopoulos B."/>
            <person name="Baker S."/>
            <person name="Barry K."/>
            <person name="Bills G."/>
            <person name="Bluhm B."/>
            <person name="Cannon C."/>
            <person name="Castanera R."/>
            <person name="Culley D."/>
            <person name="Daum C."/>
            <person name="Ezra D."/>
            <person name="Gonzalez J."/>
            <person name="Henrissat B."/>
            <person name="Kuo A."/>
            <person name="Liang C."/>
            <person name="Lipzen A."/>
            <person name="Lutzoni F."/>
            <person name="Magnuson J."/>
            <person name="Mondo S."/>
            <person name="Nolan M."/>
            <person name="Ohm R."/>
            <person name="Pangilinan J."/>
            <person name="Park H.-J."/>
            <person name="Ramirez L."/>
            <person name="Alfaro M."/>
            <person name="Sun H."/>
            <person name="Tritt A."/>
            <person name="Yoshinaga Y."/>
            <person name="Zwiers L.-H."/>
            <person name="Turgeon B."/>
            <person name="Goodwin S."/>
            <person name="Spatafora J."/>
            <person name="Crous P."/>
            <person name="Grigoriev I."/>
        </authorList>
    </citation>
    <scope>NUCLEOTIDE SEQUENCE</scope>
    <source>
        <strain evidence="3">CBS 121739</strain>
    </source>
</reference>
<dbReference type="InterPro" id="IPR029058">
    <property type="entry name" value="AB_hydrolase_fold"/>
</dbReference>
<comment type="similarity">
    <text evidence="2">Belongs to the AB hydrolase superfamily. Lipase family.</text>
</comment>
<evidence type="ECO:0000313" key="3">
    <source>
        <dbReference type="EMBL" id="KAF2761188.1"/>
    </source>
</evidence>
<accession>A0A6A6WED8</accession>
<keyword evidence="2" id="KW-0732">Signal</keyword>
<dbReference type="Gene3D" id="3.40.50.1820">
    <property type="entry name" value="alpha/beta hydrolase"/>
    <property type="match status" value="1"/>
</dbReference>
<dbReference type="PIRSF" id="PIRSF029171">
    <property type="entry name" value="Esterase_LipA"/>
    <property type="match status" value="1"/>
</dbReference>
<keyword evidence="1" id="KW-0378">Hydrolase</keyword>
<dbReference type="OrthoDB" id="2373480at2759"/>
<dbReference type="SUPFAM" id="SSF53474">
    <property type="entry name" value="alpha/beta-Hydrolases"/>
    <property type="match status" value="1"/>
</dbReference>
<feature type="chain" id="PRO_5025721338" evidence="2">
    <location>
        <begin position="19"/>
        <end position="447"/>
    </location>
</feature>